<proteinExistence type="predicted"/>
<protein>
    <submittedName>
        <fullName evidence="1">Uncharacterized protein</fullName>
    </submittedName>
</protein>
<organism evidence="1 2">
    <name type="scientific">Pandoraea cepalis</name>
    <dbReference type="NCBI Taxonomy" id="2508294"/>
    <lineage>
        <taxon>Bacteria</taxon>
        <taxon>Pseudomonadati</taxon>
        <taxon>Pseudomonadota</taxon>
        <taxon>Betaproteobacteria</taxon>
        <taxon>Burkholderiales</taxon>
        <taxon>Burkholderiaceae</taxon>
        <taxon>Pandoraea</taxon>
    </lineage>
</organism>
<dbReference type="Proteomes" id="UP000396788">
    <property type="component" value="Unassembled WGS sequence"/>
</dbReference>
<name>A0A5E4VVR5_9BURK</name>
<evidence type="ECO:0000313" key="2">
    <source>
        <dbReference type="Proteomes" id="UP000396788"/>
    </source>
</evidence>
<gene>
    <name evidence="1" type="ORF">PCE31107_02924</name>
</gene>
<dbReference type="EMBL" id="CABPRY010000006">
    <property type="protein sequence ID" value="VVE16532.1"/>
    <property type="molecule type" value="Genomic_DNA"/>
</dbReference>
<dbReference type="AlphaFoldDB" id="A0A5E4VVR5"/>
<reference evidence="1 2" key="1">
    <citation type="submission" date="2019-08" db="EMBL/GenBank/DDBJ databases">
        <authorList>
            <person name="Peeters C."/>
        </authorList>
    </citation>
    <scope>NUCLEOTIDE SEQUENCE [LARGE SCALE GENOMIC DNA]</scope>
    <source>
        <strain evidence="1 2">LMG 31107</strain>
    </source>
</reference>
<dbReference type="RefSeq" id="WP_150609314.1">
    <property type="nucleotide sequence ID" value="NZ_CABPRY010000006.1"/>
</dbReference>
<evidence type="ECO:0000313" key="1">
    <source>
        <dbReference type="EMBL" id="VVE16532.1"/>
    </source>
</evidence>
<accession>A0A5E4VVR5</accession>
<sequence>MKSNEKAALTASLISGNLVWSVQMHPIYDAVAEVRLMGDGRYQIWHHYGEGSIAWADDIAAPTARLDQAIEIVKGYQKVFACNLGHAAAARAESINQSAGGMRMSLN</sequence>